<evidence type="ECO:0000313" key="3">
    <source>
        <dbReference type="Proteomes" id="UP000241818"/>
    </source>
</evidence>
<protein>
    <submittedName>
        <fullName evidence="2">Uncharacterized protein</fullName>
    </submittedName>
</protein>
<dbReference type="RefSeq" id="XP_024721953.1">
    <property type="nucleotide sequence ID" value="XM_024867519.1"/>
</dbReference>
<name>A0A2T3B4X9_AMORE</name>
<evidence type="ECO:0000256" key="1">
    <source>
        <dbReference type="SAM" id="MobiDB-lite"/>
    </source>
</evidence>
<dbReference type="EMBL" id="KZ679010">
    <property type="protein sequence ID" value="PSS20683.1"/>
    <property type="molecule type" value="Genomic_DNA"/>
</dbReference>
<feature type="compositionally biased region" description="Acidic residues" evidence="1">
    <location>
        <begin position="141"/>
        <end position="150"/>
    </location>
</feature>
<feature type="compositionally biased region" description="Acidic residues" evidence="1">
    <location>
        <begin position="353"/>
        <end position="362"/>
    </location>
</feature>
<keyword evidence="3" id="KW-1185">Reference proteome</keyword>
<feature type="compositionally biased region" description="Polar residues" evidence="1">
    <location>
        <begin position="24"/>
        <end position="34"/>
    </location>
</feature>
<dbReference type="AlphaFoldDB" id="A0A2T3B4X9"/>
<sequence length="362" mass="39203">MDHEKKPGSLDPSERHHWDENSKQDTGNKPTLDQNKGICEEPDHSSISEVSDPLDPSEHHLLGENPQQDAGYETKSGESTSQLASPLGGAGKRVALSLRPRSQSIPRPFFNSRQISSVTVTSCPESSATSPGSNSGNGNETGDEGEEEAGFESPAPKTRATCSAHAKTARRPVPAHTPQREINFESAAAPSQSFLERLFGPDYNDDVPPSQTSPNYNLSKSHDRLYDPPYTPYTTSPDGRFVRTDSHMSSSGAGHGAHMGSTRRVPGAAPWIPRTKTNAPFPPGYSLTAPTSGHPLDQPPRPRTVEVDARGIPLFFPWMMPGGPPRPPSPPRPLPPVQPRVPTPRPRARKDGEESESESEEE</sequence>
<evidence type="ECO:0000313" key="2">
    <source>
        <dbReference type="EMBL" id="PSS20683.1"/>
    </source>
</evidence>
<feature type="compositionally biased region" description="Basic and acidic residues" evidence="1">
    <location>
        <begin position="1"/>
        <end position="23"/>
    </location>
</feature>
<feature type="region of interest" description="Disordered" evidence="1">
    <location>
        <begin position="1"/>
        <end position="362"/>
    </location>
</feature>
<feature type="compositionally biased region" description="Polar residues" evidence="1">
    <location>
        <begin position="209"/>
        <end position="219"/>
    </location>
</feature>
<gene>
    <name evidence="2" type="ORF">M430DRAFT_41966</name>
</gene>
<accession>A0A2T3B4X9</accession>
<feature type="compositionally biased region" description="Low complexity" evidence="1">
    <location>
        <begin position="247"/>
        <end position="260"/>
    </location>
</feature>
<feature type="compositionally biased region" description="Pro residues" evidence="1">
    <location>
        <begin position="322"/>
        <end position="345"/>
    </location>
</feature>
<dbReference type="InParanoid" id="A0A2T3B4X9"/>
<dbReference type="GeneID" id="36575600"/>
<proteinExistence type="predicted"/>
<organism evidence="2 3">
    <name type="scientific">Amorphotheca resinae ATCC 22711</name>
    <dbReference type="NCBI Taxonomy" id="857342"/>
    <lineage>
        <taxon>Eukaryota</taxon>
        <taxon>Fungi</taxon>
        <taxon>Dikarya</taxon>
        <taxon>Ascomycota</taxon>
        <taxon>Pezizomycotina</taxon>
        <taxon>Leotiomycetes</taxon>
        <taxon>Helotiales</taxon>
        <taxon>Amorphothecaceae</taxon>
        <taxon>Amorphotheca</taxon>
    </lineage>
</organism>
<reference evidence="2 3" key="1">
    <citation type="journal article" date="2018" name="New Phytol.">
        <title>Comparative genomics and transcriptomics depict ericoid mycorrhizal fungi as versatile saprotrophs and plant mutualists.</title>
        <authorList>
            <person name="Martino E."/>
            <person name="Morin E."/>
            <person name="Grelet G.A."/>
            <person name="Kuo A."/>
            <person name="Kohler A."/>
            <person name="Daghino S."/>
            <person name="Barry K.W."/>
            <person name="Cichocki N."/>
            <person name="Clum A."/>
            <person name="Dockter R.B."/>
            <person name="Hainaut M."/>
            <person name="Kuo R.C."/>
            <person name="LaButti K."/>
            <person name="Lindahl B.D."/>
            <person name="Lindquist E.A."/>
            <person name="Lipzen A."/>
            <person name="Khouja H.R."/>
            <person name="Magnuson J."/>
            <person name="Murat C."/>
            <person name="Ohm R.A."/>
            <person name="Singer S.W."/>
            <person name="Spatafora J.W."/>
            <person name="Wang M."/>
            <person name="Veneault-Fourrey C."/>
            <person name="Henrissat B."/>
            <person name="Grigoriev I.V."/>
            <person name="Martin F.M."/>
            <person name="Perotto S."/>
        </authorList>
    </citation>
    <scope>NUCLEOTIDE SEQUENCE [LARGE SCALE GENOMIC DNA]</scope>
    <source>
        <strain evidence="2 3">ATCC 22711</strain>
    </source>
</reference>
<feature type="compositionally biased region" description="Polar residues" evidence="1">
    <location>
        <begin position="100"/>
        <end position="123"/>
    </location>
</feature>
<dbReference type="Proteomes" id="UP000241818">
    <property type="component" value="Unassembled WGS sequence"/>
</dbReference>
<feature type="compositionally biased region" description="Low complexity" evidence="1">
    <location>
        <begin position="124"/>
        <end position="140"/>
    </location>
</feature>